<protein>
    <submittedName>
        <fullName evidence="2">Aggregation factor core</fullName>
    </submittedName>
</protein>
<evidence type="ECO:0000313" key="2">
    <source>
        <dbReference type="EMBL" id="PWQ96515.1"/>
    </source>
</evidence>
<dbReference type="OrthoDB" id="6105464at2"/>
<proteinExistence type="predicted"/>
<accession>A0A317CCV7</accession>
<reference evidence="2 3" key="1">
    <citation type="submission" date="2018-05" db="EMBL/GenBank/DDBJ databases">
        <title>Leucothrix arctica sp. nov., isolated from Arctic seawater.</title>
        <authorList>
            <person name="Choi A."/>
            <person name="Baek K."/>
        </authorList>
    </citation>
    <scope>NUCLEOTIDE SEQUENCE [LARGE SCALE GENOMIC DNA]</scope>
    <source>
        <strain evidence="2 3">IMCC9719</strain>
    </source>
</reference>
<keyword evidence="1" id="KW-0732">Signal</keyword>
<dbReference type="EMBL" id="QGKL01000028">
    <property type="protein sequence ID" value="PWQ96515.1"/>
    <property type="molecule type" value="Genomic_DNA"/>
</dbReference>
<dbReference type="RefSeq" id="WP_109823096.1">
    <property type="nucleotide sequence ID" value="NZ_QGKL01000028.1"/>
</dbReference>
<dbReference type="Proteomes" id="UP000245506">
    <property type="component" value="Unassembled WGS sequence"/>
</dbReference>
<dbReference type="AlphaFoldDB" id="A0A317CCV7"/>
<organism evidence="2 3">
    <name type="scientific">Leucothrix arctica</name>
    <dbReference type="NCBI Taxonomy" id="1481894"/>
    <lineage>
        <taxon>Bacteria</taxon>
        <taxon>Pseudomonadati</taxon>
        <taxon>Pseudomonadota</taxon>
        <taxon>Gammaproteobacteria</taxon>
        <taxon>Thiotrichales</taxon>
        <taxon>Thiotrichaceae</taxon>
        <taxon>Leucothrix</taxon>
    </lineage>
</organism>
<gene>
    <name evidence="2" type="ORF">DKT75_09005</name>
</gene>
<evidence type="ECO:0000313" key="3">
    <source>
        <dbReference type="Proteomes" id="UP000245506"/>
    </source>
</evidence>
<keyword evidence="3" id="KW-1185">Reference proteome</keyword>
<feature type="signal peptide" evidence="1">
    <location>
        <begin position="1"/>
        <end position="22"/>
    </location>
</feature>
<evidence type="ECO:0000256" key="1">
    <source>
        <dbReference type="SAM" id="SignalP"/>
    </source>
</evidence>
<feature type="chain" id="PRO_5016433325" evidence="1">
    <location>
        <begin position="23"/>
        <end position="175"/>
    </location>
</feature>
<name>A0A317CCV7_9GAMM</name>
<comment type="caution">
    <text evidence="2">The sequence shown here is derived from an EMBL/GenBank/DDBJ whole genome shotgun (WGS) entry which is preliminary data.</text>
</comment>
<sequence length="175" mass="18364">MTNKLFSSACVLMLFLGQTAQANIEVSFIESAPKDRFVINNVGGCALDNLTLDIDLSKSAGRLIFDTTSSGAGVEVFQPFEVREGAIKVTSPEGVKDGDSKLSISIATLPSGKSVSFTIDVDDTLPRSALGNIRVAGSEIENGMVKVSSKDVKPTTALFSRASKATLVVPSCKTS</sequence>